<dbReference type="InterPro" id="IPR016162">
    <property type="entry name" value="Ald_DH_N"/>
</dbReference>
<dbReference type="Proteomes" id="UP000481861">
    <property type="component" value="Unassembled WGS sequence"/>
</dbReference>
<name>A0A7C8I989_9PLEO</name>
<keyword evidence="3" id="KW-1185">Reference proteome</keyword>
<accession>A0A7C8I989</accession>
<evidence type="ECO:0000313" key="3">
    <source>
        <dbReference type="Proteomes" id="UP000481861"/>
    </source>
</evidence>
<dbReference type="OrthoDB" id="310895at2759"/>
<dbReference type="Gene3D" id="3.40.605.10">
    <property type="entry name" value="Aldehyde Dehydrogenase, Chain A, domain 1"/>
    <property type="match status" value="1"/>
</dbReference>
<dbReference type="Pfam" id="PF00171">
    <property type="entry name" value="Aldedh"/>
    <property type="match status" value="1"/>
</dbReference>
<feature type="domain" description="Aldehyde dehydrogenase" evidence="1">
    <location>
        <begin position="1"/>
        <end position="74"/>
    </location>
</feature>
<reference evidence="2 3" key="1">
    <citation type="submission" date="2020-01" db="EMBL/GenBank/DDBJ databases">
        <authorList>
            <consortium name="DOE Joint Genome Institute"/>
            <person name="Haridas S."/>
            <person name="Albert R."/>
            <person name="Binder M."/>
            <person name="Bloem J."/>
            <person name="Labutti K."/>
            <person name="Salamov A."/>
            <person name="Andreopoulos B."/>
            <person name="Baker S.E."/>
            <person name="Barry K."/>
            <person name="Bills G."/>
            <person name="Bluhm B.H."/>
            <person name="Cannon C."/>
            <person name="Castanera R."/>
            <person name="Culley D.E."/>
            <person name="Daum C."/>
            <person name="Ezra D."/>
            <person name="Gonzalez J.B."/>
            <person name="Henrissat B."/>
            <person name="Kuo A."/>
            <person name="Liang C."/>
            <person name="Lipzen A."/>
            <person name="Lutzoni F."/>
            <person name="Magnuson J."/>
            <person name="Mondo S."/>
            <person name="Nolan M."/>
            <person name="Ohm R."/>
            <person name="Pangilinan J."/>
            <person name="Park H.-J.H."/>
            <person name="Ramirez L."/>
            <person name="Alfaro M."/>
            <person name="Sun H."/>
            <person name="Tritt A."/>
            <person name="Yoshinaga Y."/>
            <person name="Zwiers L.-H.L."/>
            <person name="Turgeon B.G."/>
            <person name="Goodwin S.B."/>
            <person name="Spatafora J.W."/>
            <person name="Crous P.W."/>
            <person name="Grigoriev I.V."/>
        </authorList>
    </citation>
    <scope>NUCLEOTIDE SEQUENCE [LARGE SCALE GENOMIC DNA]</scope>
    <source>
        <strain evidence="2 3">CBS 611.86</strain>
    </source>
</reference>
<dbReference type="InterPro" id="IPR015590">
    <property type="entry name" value="Aldehyde_DH_dom"/>
</dbReference>
<organism evidence="2 3">
    <name type="scientific">Massariosphaeria phaeospora</name>
    <dbReference type="NCBI Taxonomy" id="100035"/>
    <lineage>
        <taxon>Eukaryota</taxon>
        <taxon>Fungi</taxon>
        <taxon>Dikarya</taxon>
        <taxon>Ascomycota</taxon>
        <taxon>Pezizomycotina</taxon>
        <taxon>Dothideomycetes</taxon>
        <taxon>Pleosporomycetidae</taxon>
        <taxon>Pleosporales</taxon>
        <taxon>Pleosporales incertae sedis</taxon>
        <taxon>Massariosphaeria</taxon>
    </lineage>
</organism>
<protein>
    <recommendedName>
        <fullName evidence="1">Aldehyde dehydrogenase domain-containing protein</fullName>
    </recommendedName>
</protein>
<evidence type="ECO:0000313" key="2">
    <source>
        <dbReference type="EMBL" id="KAF2873829.1"/>
    </source>
</evidence>
<evidence type="ECO:0000259" key="1">
    <source>
        <dbReference type="Pfam" id="PF00171"/>
    </source>
</evidence>
<sequence length="74" mass="8201">MEANLEEIGYLEAISMGKPYVRAPYNWVGRHTVEAMRYFGSLAMDVQGTTSLNTSVFVNLSFRQPYGVVAGIVP</sequence>
<comment type="caution">
    <text evidence="2">The sequence shown here is derived from an EMBL/GenBank/DDBJ whole genome shotgun (WGS) entry which is preliminary data.</text>
</comment>
<proteinExistence type="predicted"/>
<dbReference type="EMBL" id="JAADJZ010000007">
    <property type="protein sequence ID" value="KAF2873829.1"/>
    <property type="molecule type" value="Genomic_DNA"/>
</dbReference>
<dbReference type="AlphaFoldDB" id="A0A7C8I989"/>
<dbReference type="InterPro" id="IPR016161">
    <property type="entry name" value="Ald_DH/histidinol_DH"/>
</dbReference>
<dbReference type="SUPFAM" id="SSF53720">
    <property type="entry name" value="ALDH-like"/>
    <property type="match status" value="1"/>
</dbReference>
<gene>
    <name evidence="2" type="ORF">BDV95DRAFT_605303</name>
</gene>
<dbReference type="GO" id="GO:0016491">
    <property type="term" value="F:oxidoreductase activity"/>
    <property type="evidence" value="ECO:0007669"/>
    <property type="project" value="InterPro"/>
</dbReference>